<dbReference type="AlphaFoldDB" id="A0A101HRW4"/>
<dbReference type="Proteomes" id="UP000054092">
    <property type="component" value="Unassembled WGS sequence"/>
</dbReference>
<dbReference type="PROSITE" id="PS51257">
    <property type="entry name" value="PROKAR_LIPOPROTEIN"/>
    <property type="match status" value="1"/>
</dbReference>
<dbReference type="EMBL" id="LGGP01000028">
    <property type="protein sequence ID" value="KUK81878.1"/>
    <property type="molecule type" value="Genomic_DNA"/>
</dbReference>
<reference evidence="2" key="1">
    <citation type="journal article" date="2015" name="MBio">
        <title>Genome-Resolved Metagenomic Analysis Reveals Roles for Candidate Phyla and Other Microbial Community Members in Biogeochemical Transformations in Oil Reservoirs.</title>
        <authorList>
            <person name="Hu P."/>
            <person name="Tom L."/>
            <person name="Singh A."/>
            <person name="Thomas B.C."/>
            <person name="Baker B.J."/>
            <person name="Piceno Y.M."/>
            <person name="Andersen G.L."/>
            <person name="Banfield J.F."/>
        </authorList>
    </citation>
    <scope>NUCLEOTIDE SEQUENCE [LARGE SCALE GENOMIC DNA]</scope>
</reference>
<proteinExistence type="predicted"/>
<gene>
    <name evidence="1" type="ORF">XD94_0282</name>
</gene>
<name>A0A101HRW4_9BACT</name>
<organism evidence="1 2">
    <name type="scientific">Mesotoga prima</name>
    <dbReference type="NCBI Taxonomy" id="1184387"/>
    <lineage>
        <taxon>Bacteria</taxon>
        <taxon>Thermotogati</taxon>
        <taxon>Thermotogota</taxon>
        <taxon>Thermotogae</taxon>
        <taxon>Kosmotogales</taxon>
        <taxon>Kosmotogaceae</taxon>
        <taxon>Mesotoga</taxon>
    </lineage>
</organism>
<evidence type="ECO:0000313" key="2">
    <source>
        <dbReference type="Proteomes" id="UP000054092"/>
    </source>
</evidence>
<evidence type="ECO:0000313" key="1">
    <source>
        <dbReference type="EMBL" id="KUK81878.1"/>
    </source>
</evidence>
<protein>
    <submittedName>
        <fullName evidence="1">Uncharacterized protein</fullName>
    </submittedName>
</protein>
<accession>A0A101HRW4</accession>
<comment type="caution">
    <text evidence="1">The sequence shown here is derived from an EMBL/GenBank/DDBJ whole genome shotgun (WGS) entry which is preliminary data.</text>
</comment>
<dbReference type="PATRIC" id="fig|1184387.3.peg.594"/>
<sequence>MKRILLLLVVGMVFLLSGCIFKSNPAGFVEIAGTWALSGRVVYGSTDISGTGTLYITRQEGSDFSGTGWYFLLRAPVEGTVSERPDNYLVMYATVNYKGNERMVLFTGHVLESEDGVSVEDGEIFLDDFTKKIGTWTGLWTPPPGE</sequence>